<name>A0A5F7ZMM8_MACMU</name>
<protein>
    <submittedName>
        <fullName evidence="2">Uncharacterized protein</fullName>
    </submittedName>
</protein>
<proteinExistence type="predicted"/>
<keyword evidence="3" id="KW-1185">Reference proteome</keyword>
<sequence>TSASQIAGTTGACHHAWLVFCIFCRDKFSPCCPGWSGTPGLKQSVCLSVPKCWDYRHESLPLADRAILNEVGKVGRSQENPLGQSKEAEVHTQSDGKSIERFQQGEYQDLVYIYLVTVAMWRNKL</sequence>
<reference evidence="2" key="4">
    <citation type="submission" date="2025-09" db="UniProtKB">
        <authorList>
            <consortium name="Ensembl"/>
        </authorList>
    </citation>
    <scope>IDENTIFICATION</scope>
    <source>
        <strain evidence="2">17573</strain>
    </source>
</reference>
<evidence type="ECO:0000256" key="1">
    <source>
        <dbReference type="SAM" id="MobiDB-lite"/>
    </source>
</evidence>
<dbReference type="Proteomes" id="UP000006718">
    <property type="component" value="Chromosome 16"/>
</dbReference>
<reference evidence="2" key="2">
    <citation type="submission" date="2019-01" db="EMBL/GenBank/DDBJ databases">
        <authorList>
            <person name="Graves T."/>
            <person name="Eichler E.E."/>
            <person name="Wilson R.K."/>
        </authorList>
    </citation>
    <scope>NUCLEOTIDE SEQUENCE [LARGE SCALE GENOMIC DNA]</scope>
    <source>
        <strain evidence="2">17573</strain>
    </source>
</reference>
<dbReference type="VEuPathDB" id="HostDB:ENSMMUG00000062223"/>
<reference evidence="2" key="3">
    <citation type="submission" date="2025-08" db="UniProtKB">
        <authorList>
            <consortium name="Ensembl"/>
        </authorList>
    </citation>
    <scope>IDENTIFICATION</scope>
    <source>
        <strain evidence="2">17573</strain>
    </source>
</reference>
<dbReference type="InParanoid" id="A0A5F7ZMM8"/>
<accession>A0A5F7ZMM8</accession>
<dbReference type="GeneTree" id="ENSGT01150000288737"/>
<reference evidence="3" key="1">
    <citation type="journal article" date="2007" name="Science">
        <title>Evolutionary and biomedical insights from the rhesus macaque genome.</title>
        <authorList>
            <person name="Gibbs R.A."/>
            <person name="Rogers J."/>
            <person name="Katze M.G."/>
            <person name="Bumgarner R."/>
            <person name="Weinstock G.M."/>
            <person name="Mardis E.R."/>
            <person name="Remington K.A."/>
            <person name="Strausberg R.L."/>
            <person name="Venter J.C."/>
            <person name="Wilson R.K."/>
            <person name="Batzer M.A."/>
            <person name="Bustamante C.D."/>
            <person name="Eichler E.E."/>
            <person name="Hahn M.W."/>
            <person name="Hardison R.C."/>
            <person name="Makova K.D."/>
            <person name="Miller W."/>
            <person name="Milosavljevic A."/>
            <person name="Palermo R.E."/>
            <person name="Siepel A."/>
            <person name="Sikela J.M."/>
            <person name="Attaway T."/>
            <person name="Bell S."/>
            <person name="Bernard K.E."/>
            <person name="Buhay C.J."/>
            <person name="Chandrabose M.N."/>
            <person name="Dao M."/>
            <person name="Davis C."/>
            <person name="Delehaunty K.D."/>
            <person name="Ding Y."/>
            <person name="Dinh H.H."/>
            <person name="Dugan-Rocha S."/>
            <person name="Fulton L.A."/>
            <person name="Gabisi R.A."/>
            <person name="Garner T.T."/>
            <person name="Godfrey J."/>
            <person name="Hawes A.C."/>
            <person name="Hernandez J."/>
            <person name="Hines S."/>
            <person name="Holder M."/>
            <person name="Hume J."/>
            <person name="Jhangiani S.N."/>
            <person name="Joshi V."/>
            <person name="Khan Z.M."/>
            <person name="Kirkness E.F."/>
            <person name="Cree A."/>
            <person name="Fowler R.G."/>
            <person name="Lee S."/>
            <person name="Lewis L.R."/>
            <person name="Li Z."/>
            <person name="Liu Y.-S."/>
            <person name="Moore S.M."/>
            <person name="Muzny D."/>
            <person name="Nazareth L.V."/>
            <person name="Ngo D.N."/>
            <person name="Okwuonu G.O."/>
            <person name="Pai G."/>
            <person name="Parker D."/>
            <person name="Paul H.A."/>
            <person name="Pfannkoch C."/>
            <person name="Pohl C.S."/>
            <person name="Rogers Y.-H.C."/>
            <person name="Ruiz S.J."/>
            <person name="Sabo A."/>
            <person name="Santibanez J."/>
            <person name="Schneider B.W."/>
            <person name="Smith S.M."/>
            <person name="Sodergren E."/>
            <person name="Svatek A.F."/>
            <person name="Utterback T.R."/>
            <person name="Vattathil S."/>
            <person name="Warren W."/>
            <person name="White C.S."/>
            <person name="Chinwalla A.T."/>
            <person name="Feng Y."/>
            <person name="Halpern A.L."/>
            <person name="Hillier L.W."/>
            <person name="Huang X."/>
            <person name="Minx P."/>
            <person name="Nelson J.O."/>
            <person name="Pepin K.H."/>
            <person name="Qin X."/>
            <person name="Sutton G.G."/>
            <person name="Venter E."/>
            <person name="Walenz B.P."/>
            <person name="Wallis J.W."/>
            <person name="Worley K.C."/>
            <person name="Yang S.-P."/>
            <person name="Jones S.M."/>
            <person name="Marra M.A."/>
            <person name="Rocchi M."/>
            <person name="Schein J.E."/>
            <person name="Baertsch R."/>
            <person name="Clarke L."/>
            <person name="Csuros M."/>
            <person name="Glasscock J."/>
            <person name="Harris R.A."/>
            <person name="Havlak P."/>
            <person name="Jackson A.R."/>
            <person name="Jiang H."/>
            <person name="Liu Y."/>
            <person name="Messina D.N."/>
            <person name="Shen Y."/>
            <person name="Song H.X.-Z."/>
            <person name="Wylie T."/>
            <person name="Zhang L."/>
            <person name="Birney E."/>
            <person name="Han K."/>
            <person name="Konkel M.K."/>
            <person name="Lee J."/>
            <person name="Smit A.F.A."/>
            <person name="Ullmer B."/>
            <person name="Wang H."/>
            <person name="Xing J."/>
            <person name="Burhans R."/>
            <person name="Cheng Z."/>
            <person name="Karro J.E."/>
            <person name="Ma J."/>
            <person name="Raney B."/>
            <person name="She X."/>
            <person name="Cox M.J."/>
            <person name="Demuth J.P."/>
            <person name="Dumas L.J."/>
            <person name="Han S.-G."/>
            <person name="Hopkins J."/>
            <person name="Karimpour-Fard A."/>
            <person name="Kim Y.H."/>
            <person name="Pollack J.R."/>
            <person name="Vinar T."/>
            <person name="Addo-Quaye C."/>
            <person name="Degenhardt J."/>
            <person name="Denby A."/>
            <person name="Hubisz M.J."/>
            <person name="Indap A."/>
            <person name="Kosiol C."/>
            <person name="Lahn B.T."/>
            <person name="Lawson H.A."/>
            <person name="Marklein A."/>
            <person name="Nielsen R."/>
            <person name="Vallender E.J."/>
            <person name="Clark A.G."/>
            <person name="Ferguson B."/>
            <person name="Hernandez R.D."/>
            <person name="Hirani K."/>
            <person name="Kehrer-Sawatzki H."/>
            <person name="Kolb J."/>
            <person name="Patil S."/>
            <person name="Pu L.-L."/>
            <person name="Ren Y."/>
            <person name="Smith D.G."/>
            <person name="Wheeler D.A."/>
            <person name="Schenck I."/>
            <person name="Ball E.V."/>
            <person name="Chen R."/>
            <person name="Cooper D.N."/>
            <person name="Giardine B."/>
            <person name="Hsu F."/>
            <person name="Kent W.J."/>
            <person name="Lesk A."/>
            <person name="Nelson D.L."/>
            <person name="O'brien W.E."/>
            <person name="Pruefer K."/>
            <person name="Stenson P.D."/>
            <person name="Wallace J.C."/>
            <person name="Ke H."/>
            <person name="Liu X.-M."/>
            <person name="Wang P."/>
            <person name="Xiang A.P."/>
            <person name="Yang F."/>
            <person name="Barber G.P."/>
            <person name="Haussler D."/>
            <person name="Karolchik D."/>
            <person name="Kern A.D."/>
            <person name="Kuhn R.M."/>
            <person name="Smith K.E."/>
            <person name="Zwieg A.S."/>
        </authorList>
    </citation>
    <scope>NUCLEOTIDE SEQUENCE [LARGE SCALE GENOMIC DNA]</scope>
    <source>
        <strain evidence="3">17573</strain>
    </source>
</reference>
<feature type="region of interest" description="Disordered" evidence="1">
    <location>
        <begin position="77"/>
        <end position="96"/>
    </location>
</feature>
<dbReference type="AlphaFoldDB" id="A0A5F7ZMM8"/>
<evidence type="ECO:0000313" key="3">
    <source>
        <dbReference type="Proteomes" id="UP000006718"/>
    </source>
</evidence>
<feature type="compositionally biased region" description="Basic and acidic residues" evidence="1">
    <location>
        <begin position="86"/>
        <end position="96"/>
    </location>
</feature>
<dbReference type="Ensembl" id="ENSMMUT00000084984.1">
    <property type="protein sequence ID" value="ENSMMUP00000065876.1"/>
    <property type="gene ID" value="ENSMMUG00000062223.1"/>
</dbReference>
<evidence type="ECO:0000313" key="2">
    <source>
        <dbReference type="Ensembl" id="ENSMMUP00000065876.1"/>
    </source>
</evidence>
<organism evidence="2 3">
    <name type="scientific">Macaca mulatta</name>
    <name type="common">Rhesus macaque</name>
    <dbReference type="NCBI Taxonomy" id="9544"/>
    <lineage>
        <taxon>Eukaryota</taxon>
        <taxon>Metazoa</taxon>
        <taxon>Chordata</taxon>
        <taxon>Craniata</taxon>
        <taxon>Vertebrata</taxon>
        <taxon>Euteleostomi</taxon>
        <taxon>Mammalia</taxon>
        <taxon>Eutheria</taxon>
        <taxon>Euarchontoglires</taxon>
        <taxon>Primates</taxon>
        <taxon>Haplorrhini</taxon>
        <taxon>Catarrhini</taxon>
        <taxon>Cercopithecidae</taxon>
        <taxon>Cercopithecinae</taxon>
        <taxon>Macaca</taxon>
    </lineage>
</organism>